<dbReference type="GO" id="GO:0005634">
    <property type="term" value="C:nucleus"/>
    <property type="evidence" value="ECO:0007669"/>
    <property type="project" value="TreeGrafter"/>
</dbReference>
<dbReference type="GO" id="GO:0048513">
    <property type="term" value="P:animal organ development"/>
    <property type="evidence" value="ECO:0007669"/>
    <property type="project" value="TreeGrafter"/>
</dbReference>
<feature type="compositionally biased region" description="Polar residues" evidence="1">
    <location>
        <begin position="189"/>
        <end position="214"/>
    </location>
</feature>
<feature type="region of interest" description="Disordered" evidence="1">
    <location>
        <begin position="189"/>
        <end position="256"/>
    </location>
</feature>
<protein>
    <recommendedName>
        <fullName evidence="3">Sine oculis-binding protein</fullName>
    </recommendedName>
</protein>
<evidence type="ECO:0000256" key="1">
    <source>
        <dbReference type="SAM" id="MobiDB-lite"/>
    </source>
</evidence>
<sequence>MEKNTEGIITKIKKEIPDETITDYAESAMNELLAWYGYGNTHENTKPSSCHSQHGSNSSEPSSPKTLDECEWCGKHINDTKALTSSKATFCSELCFSQSRRASFKRNRMCDWCKHLRHTVSYVDFQDGASQLQFCSDKCLNQYKMHIFCRETRAHLELHPHVADSSEMGSGLITPEMWLKNCKSPDCISSTPNSPKGSENIEQTSPLPLINTTHSIKEERSSKRMKSKCHRKRTRSSSHATHMSSRNSPVPEAPQDLRVRQTSTMNNFEPIHFKEEYRSNNFRHKFPHDLQNHFMYGYPGFPENRGHILQPSLLPGPSPPFIKPSPLENLMPPVTVLVPYPIIIPLPLPIPIPIPIINTDTNKIDDSNSISKGATDNQENIVEKVATHPEISNQGTEHESVAAKTEVSEGNIENRKEKNIGVSNKKRRLLIDQKLEASSKKKK</sequence>
<evidence type="ECO:0008006" key="3">
    <source>
        <dbReference type="Google" id="ProtNLM"/>
    </source>
</evidence>
<feature type="compositionally biased region" description="Polar residues" evidence="1">
    <location>
        <begin position="237"/>
        <end position="248"/>
    </location>
</feature>
<feature type="compositionally biased region" description="Basic residues" evidence="1">
    <location>
        <begin position="223"/>
        <end position="236"/>
    </location>
</feature>
<dbReference type="PANTHER" id="PTHR23186:SF4">
    <property type="entry name" value="GH22790P"/>
    <property type="match status" value="1"/>
</dbReference>
<feature type="region of interest" description="Disordered" evidence="1">
    <location>
        <begin position="389"/>
        <end position="424"/>
    </location>
</feature>
<organism evidence="2">
    <name type="scientific">Photinus pyralis</name>
    <name type="common">Common eastern firefly</name>
    <name type="synonym">Lampyris pyralis</name>
    <dbReference type="NCBI Taxonomy" id="7054"/>
    <lineage>
        <taxon>Eukaryota</taxon>
        <taxon>Metazoa</taxon>
        <taxon>Ecdysozoa</taxon>
        <taxon>Arthropoda</taxon>
        <taxon>Hexapoda</taxon>
        <taxon>Insecta</taxon>
        <taxon>Pterygota</taxon>
        <taxon>Neoptera</taxon>
        <taxon>Endopterygota</taxon>
        <taxon>Coleoptera</taxon>
        <taxon>Polyphaga</taxon>
        <taxon>Elateriformia</taxon>
        <taxon>Elateroidea</taxon>
        <taxon>Lampyridae</taxon>
        <taxon>Lampyrinae</taxon>
        <taxon>Photinus</taxon>
    </lineage>
</organism>
<dbReference type="InterPro" id="IPR026092">
    <property type="entry name" value="RAI2/SOBP"/>
</dbReference>
<dbReference type="Pfam" id="PF15279">
    <property type="entry name" value="SOBP"/>
    <property type="match status" value="1"/>
</dbReference>
<evidence type="ECO:0000313" key="2">
    <source>
        <dbReference type="EMBL" id="JAV89338.1"/>
    </source>
</evidence>
<reference evidence="2" key="1">
    <citation type="journal article" date="2016" name="Sci. Rep.">
        <title>Molecular characterization of firefly nuptial gifts: a multi-omics approach sheds light on postcopulatory sexual selection.</title>
        <authorList>
            <person name="Al-Wathiqui N."/>
            <person name="Fallon T.R."/>
            <person name="South A."/>
            <person name="Weng J.K."/>
            <person name="Lewis S.M."/>
        </authorList>
    </citation>
    <scope>NUCLEOTIDE SEQUENCE</scope>
</reference>
<proteinExistence type="predicted"/>
<dbReference type="AlphaFoldDB" id="A0A1Y1MW44"/>
<dbReference type="EMBL" id="GEZM01020171">
    <property type="protein sequence ID" value="JAV89338.1"/>
    <property type="molecule type" value="Transcribed_RNA"/>
</dbReference>
<name>A0A1Y1MW44_PHOPY</name>
<dbReference type="PANTHER" id="PTHR23186">
    <property type="entry name" value="RETINOIC ACID-INDUCED PROTEIN 2"/>
    <property type="match status" value="1"/>
</dbReference>
<accession>A0A1Y1MW44</accession>